<protein>
    <submittedName>
        <fullName evidence="3">Uncharacterized protein</fullName>
    </submittedName>
</protein>
<evidence type="ECO:0000313" key="3">
    <source>
        <dbReference type="EMBL" id="CAE0668246.1"/>
    </source>
</evidence>
<evidence type="ECO:0000256" key="1">
    <source>
        <dbReference type="SAM" id="Phobius"/>
    </source>
</evidence>
<dbReference type="EMBL" id="HBIV01027750">
    <property type="protein sequence ID" value="CAE0668246.1"/>
    <property type="molecule type" value="Transcribed_RNA"/>
</dbReference>
<accession>A0A7S3Z0Y1</accession>
<proteinExistence type="predicted"/>
<name>A0A7S3Z0Y1_9EUKA</name>
<keyword evidence="2" id="KW-0732">Signal</keyword>
<feature type="signal peptide" evidence="2">
    <location>
        <begin position="1"/>
        <end position="22"/>
    </location>
</feature>
<organism evidence="3">
    <name type="scientific">Lotharella globosa</name>
    <dbReference type="NCBI Taxonomy" id="91324"/>
    <lineage>
        <taxon>Eukaryota</taxon>
        <taxon>Sar</taxon>
        <taxon>Rhizaria</taxon>
        <taxon>Cercozoa</taxon>
        <taxon>Chlorarachniophyceae</taxon>
        <taxon>Lotharella</taxon>
    </lineage>
</organism>
<reference evidence="3" key="1">
    <citation type="submission" date="2021-01" db="EMBL/GenBank/DDBJ databases">
        <authorList>
            <person name="Corre E."/>
            <person name="Pelletier E."/>
            <person name="Niang G."/>
            <person name="Scheremetjew M."/>
            <person name="Finn R."/>
            <person name="Kale V."/>
            <person name="Holt S."/>
            <person name="Cochrane G."/>
            <person name="Meng A."/>
            <person name="Brown T."/>
            <person name="Cohen L."/>
        </authorList>
    </citation>
    <scope>NUCLEOTIDE SEQUENCE</scope>
    <source>
        <strain evidence="3">CCCM811</strain>
    </source>
</reference>
<keyword evidence="1" id="KW-0812">Transmembrane</keyword>
<keyword evidence="1" id="KW-0472">Membrane</keyword>
<dbReference type="AlphaFoldDB" id="A0A7S3Z0Y1"/>
<sequence>MTALVSAKQILRLALVVALSDAAWISRPVEIAHNLNLWADPGQIDSDANHTKRSIRVANSFVNIKFNPIAKGDISKAMSIDYLTSLDSFLALIMTFGLFFVLFPCVLLHDKRVMRIILNTEKDLQDDKSPYTLCGSQRAEEHPKIAEVERLDNAVFAGYPYDRLSGGKEEIIVRSLEFSDEETEEVVTKEKLGNKEEAAAKPQKRVCSDGVLYELWKNHAWLTIFSSGPNDSHDGFECLCTFGITWSAGVACCGVFYGSGEDVASTWAVGMLSVLFMLPFSKSLQILLENTDSTKKETLRKIGILGEKKPFFSKKIRGFVLVLSLVCMAVFSFISMVYAVRLSNEREQKVLPDWVISTIQGQIIYGLLLEPALCLLKASFCGRYVAKPSCDACVNCLK</sequence>
<feature type="transmembrane region" description="Helical" evidence="1">
    <location>
        <begin position="318"/>
        <end position="340"/>
    </location>
</feature>
<feature type="chain" id="PRO_5030566638" evidence="2">
    <location>
        <begin position="23"/>
        <end position="398"/>
    </location>
</feature>
<feature type="transmembrane region" description="Helical" evidence="1">
    <location>
        <begin position="88"/>
        <end position="108"/>
    </location>
</feature>
<evidence type="ECO:0000256" key="2">
    <source>
        <dbReference type="SAM" id="SignalP"/>
    </source>
</evidence>
<gene>
    <name evidence="3" type="ORF">LGLO00237_LOCUS19870</name>
</gene>
<keyword evidence="1" id="KW-1133">Transmembrane helix</keyword>